<sequence>MDTQEISFINIIEIGLVRKKIFEYLPSFKDINRLASTCWKLKNIIKNEKIIKNIFYDDGRINTKFAKIDVIREFTDVQEESKFEDCAFIENFDYIYYGGKKDEKFDRDRFICNNTVEISFLTGEREVSSEKKDLTILKINDQRFGSSFSALLLVLPYLHHENIETIIIPINIFSNNINKYNGLLNNLFDGFPKLYKLEIHLSFGFNVYNNFYHNNDAIDGIMEQLSRKKNATIHFYYFDDRFSCTVDYFLVFFEIAMKYRIKVTMDDETLFLLKDRNISNILKRHNYSIEQHKVVGLELTFVKHHTGISKDEIEIFHKNFKYLIQLLPSSVKRLYLYGIPKLTYDITRTIERYMPNIEVLSLCNVSFEETDCLCVFKKLQVVAIRSDIPVKIPGSVKLFAINTMESPENDIGQKLIDEYSDKFSKRLTDNNGKHIYFKNFNDWRCYKHILQIENTFYRFNPYF</sequence>
<evidence type="ECO:0000313" key="2">
    <source>
        <dbReference type="WBParaSite" id="SPAL_0000977700.1"/>
    </source>
</evidence>
<evidence type="ECO:0000313" key="1">
    <source>
        <dbReference type="Proteomes" id="UP000046392"/>
    </source>
</evidence>
<dbReference type="WBParaSite" id="SPAL_0000977700.1">
    <property type="protein sequence ID" value="SPAL_0000977700.1"/>
    <property type="gene ID" value="SPAL_0000977700"/>
</dbReference>
<keyword evidence="1" id="KW-1185">Reference proteome</keyword>
<dbReference type="Proteomes" id="UP000046392">
    <property type="component" value="Unplaced"/>
</dbReference>
<reference evidence="2" key="1">
    <citation type="submission" date="2017-02" db="UniProtKB">
        <authorList>
            <consortium name="WormBaseParasite"/>
        </authorList>
    </citation>
    <scope>IDENTIFICATION</scope>
</reference>
<name>A0A0N5BVB3_STREA</name>
<dbReference type="AlphaFoldDB" id="A0A0N5BVB3"/>
<organism evidence="1 2">
    <name type="scientific">Strongyloides papillosus</name>
    <name type="common">Intestinal threadworm</name>
    <dbReference type="NCBI Taxonomy" id="174720"/>
    <lineage>
        <taxon>Eukaryota</taxon>
        <taxon>Metazoa</taxon>
        <taxon>Ecdysozoa</taxon>
        <taxon>Nematoda</taxon>
        <taxon>Chromadorea</taxon>
        <taxon>Rhabditida</taxon>
        <taxon>Tylenchina</taxon>
        <taxon>Panagrolaimomorpha</taxon>
        <taxon>Strongyloidoidea</taxon>
        <taxon>Strongyloididae</taxon>
        <taxon>Strongyloides</taxon>
    </lineage>
</organism>
<proteinExistence type="predicted"/>
<accession>A0A0N5BVB3</accession>
<protein>
    <submittedName>
        <fullName evidence="2">F-box domain-containing protein</fullName>
    </submittedName>
</protein>